<evidence type="ECO:0000313" key="3">
    <source>
        <dbReference type="Proteomes" id="UP000199026"/>
    </source>
</evidence>
<dbReference type="Proteomes" id="UP000199026">
    <property type="component" value="Unassembled WGS sequence"/>
</dbReference>
<evidence type="ECO:0000313" key="2">
    <source>
        <dbReference type="EMBL" id="SDY29244.1"/>
    </source>
</evidence>
<feature type="region of interest" description="Disordered" evidence="1">
    <location>
        <begin position="44"/>
        <end position="75"/>
    </location>
</feature>
<dbReference type="STRING" id="576131.SAMN05444486_1011180"/>
<proteinExistence type="predicted"/>
<dbReference type="EMBL" id="FNPR01000001">
    <property type="protein sequence ID" value="SDY29244.1"/>
    <property type="molecule type" value="Genomic_DNA"/>
</dbReference>
<evidence type="ECO:0000256" key="1">
    <source>
        <dbReference type="SAM" id="MobiDB-lite"/>
    </source>
</evidence>
<accession>A0A1H3IQX0</accession>
<dbReference type="RefSeq" id="WP_089888580.1">
    <property type="nucleotide sequence ID" value="NZ_CANLAN010000001.1"/>
</dbReference>
<reference evidence="2 3" key="1">
    <citation type="submission" date="2016-10" db="EMBL/GenBank/DDBJ databases">
        <authorList>
            <person name="de Groot N.N."/>
        </authorList>
    </citation>
    <scope>NUCLEOTIDE SEQUENCE [LARGE SCALE GENOMIC DNA]</scope>
    <source>
        <strain evidence="2 3">DSM 24677</strain>
    </source>
</reference>
<feature type="compositionally biased region" description="Polar residues" evidence="1">
    <location>
        <begin position="63"/>
        <end position="75"/>
    </location>
</feature>
<feature type="region of interest" description="Disordered" evidence="1">
    <location>
        <begin position="1"/>
        <end position="23"/>
    </location>
</feature>
<keyword evidence="3" id="KW-1185">Reference proteome</keyword>
<protein>
    <submittedName>
        <fullName evidence="2">Uncharacterized protein</fullName>
    </submittedName>
</protein>
<dbReference type="AlphaFoldDB" id="A0A1H3IQX0"/>
<gene>
    <name evidence="2" type="ORF">SAMN05444486_1011180</name>
</gene>
<dbReference type="OrthoDB" id="8453810at2"/>
<sequence length="75" mass="8443">MNNSSKNCGAGPNPLHPDRMTAHERRTELYGLLAKAVVRLKERDRDHLSQNTGDCSLHFPRKQSGTATPTQRRFA</sequence>
<name>A0A1H3IQX0_9RHOB</name>
<organism evidence="2 3">
    <name type="scientific">Lentibacter algarum</name>
    <dbReference type="NCBI Taxonomy" id="576131"/>
    <lineage>
        <taxon>Bacteria</taxon>
        <taxon>Pseudomonadati</taxon>
        <taxon>Pseudomonadota</taxon>
        <taxon>Alphaproteobacteria</taxon>
        <taxon>Rhodobacterales</taxon>
        <taxon>Roseobacteraceae</taxon>
        <taxon>Lentibacter</taxon>
    </lineage>
</organism>